<organism evidence="1 2">
    <name type="scientific">Pseudobacteriovorax antillogorgiicola</name>
    <dbReference type="NCBI Taxonomy" id="1513793"/>
    <lineage>
        <taxon>Bacteria</taxon>
        <taxon>Pseudomonadati</taxon>
        <taxon>Bdellovibrionota</taxon>
        <taxon>Oligoflexia</taxon>
        <taxon>Oligoflexales</taxon>
        <taxon>Pseudobacteriovoracaceae</taxon>
        <taxon>Pseudobacteriovorax</taxon>
    </lineage>
</organism>
<evidence type="ECO:0000313" key="1">
    <source>
        <dbReference type="EMBL" id="SMF06277.1"/>
    </source>
</evidence>
<dbReference type="EMBL" id="FWZT01000004">
    <property type="protein sequence ID" value="SMF06277.1"/>
    <property type="molecule type" value="Genomic_DNA"/>
</dbReference>
<evidence type="ECO:0000313" key="2">
    <source>
        <dbReference type="Proteomes" id="UP000192907"/>
    </source>
</evidence>
<dbReference type="Proteomes" id="UP000192907">
    <property type="component" value="Unassembled WGS sequence"/>
</dbReference>
<protein>
    <recommendedName>
        <fullName evidence="3">Solute-binding protein family 3/N-terminal domain-containing protein</fullName>
    </recommendedName>
</protein>
<dbReference type="RefSeq" id="WP_132316819.1">
    <property type="nucleotide sequence ID" value="NZ_FWZT01000004.1"/>
</dbReference>
<sequence length="223" mass="25185">MRYSLIFILLSLANLGLSQTLQIGYLNQKGLEPIVSHMADVFDEAQVKVEFFEIPPARSVIEANSGKTDGILLLVPEALPSYPSQENLVQLDYPTALGSVSVYSISKSERKASLELLSQKEVGILRELNAIRTFLSKSPMTLTEGSKIDHLFRMLMKKRIDYVVLPTAFAEKILESHERYASVRRLEPPITHLKGYTFLHKRHKLIMPRLNAVLKKRGPAQVK</sequence>
<dbReference type="OrthoDB" id="6838256at2"/>
<dbReference type="AlphaFoldDB" id="A0A1Y6BKR8"/>
<accession>A0A1Y6BKR8</accession>
<reference evidence="2" key="1">
    <citation type="submission" date="2017-04" db="EMBL/GenBank/DDBJ databases">
        <authorList>
            <person name="Varghese N."/>
            <person name="Submissions S."/>
        </authorList>
    </citation>
    <scope>NUCLEOTIDE SEQUENCE [LARGE SCALE GENOMIC DNA]</scope>
    <source>
        <strain evidence="2">RKEM611</strain>
    </source>
</reference>
<gene>
    <name evidence="1" type="ORF">SAMN06296036_104124</name>
</gene>
<dbReference type="Gene3D" id="3.40.190.10">
    <property type="entry name" value="Periplasmic binding protein-like II"/>
    <property type="match status" value="2"/>
</dbReference>
<keyword evidence="2" id="KW-1185">Reference proteome</keyword>
<evidence type="ECO:0008006" key="3">
    <source>
        <dbReference type="Google" id="ProtNLM"/>
    </source>
</evidence>
<name>A0A1Y6BKR8_9BACT</name>
<proteinExistence type="predicted"/>
<dbReference type="SUPFAM" id="SSF53850">
    <property type="entry name" value="Periplasmic binding protein-like II"/>
    <property type="match status" value="1"/>
</dbReference>
<dbReference type="STRING" id="1513793.SAMN06296036_104124"/>